<sequence>MNTYTTIGEIHMIVKVRYNFEEHTGEADDAQTAFEKATEVMLSQLPQKPENMFYATVPNDSRFGGGDIRAMKVIRMTRVNLMAVRADDFEFPFFVKVCE</sequence>
<dbReference type="EMBL" id="JN377894">
    <property type="protein sequence ID" value="AFQ97255.1"/>
    <property type="molecule type" value="Genomic_DNA"/>
</dbReference>
<evidence type="ECO:0000313" key="2">
    <source>
        <dbReference type="Proteomes" id="UP000003289"/>
    </source>
</evidence>
<proteinExistence type="predicted"/>
<protein>
    <submittedName>
        <fullName evidence="1">Putative phage protein</fullName>
    </submittedName>
</protein>
<dbReference type="Proteomes" id="UP000003289">
    <property type="component" value="Segment"/>
</dbReference>
<dbReference type="KEGG" id="vg:14017040"/>
<keyword evidence="2" id="KW-1185">Reference proteome</keyword>
<dbReference type="RefSeq" id="YP_007010862.1">
    <property type="nucleotide sequence ID" value="NC_019543.1"/>
</dbReference>
<organism evidence="1 2">
    <name type="scientific">Aeromonas phage Aes508</name>
    <dbReference type="NCBI Taxonomy" id="1198013"/>
    <lineage>
        <taxon>Viruses</taxon>
        <taxon>Duplodnaviria</taxon>
        <taxon>Heunggongvirae</taxon>
        <taxon>Uroviricota</taxon>
        <taxon>Caudoviricetes</taxon>
        <taxon>Pantevenvirales</taxon>
        <taxon>Straboviridae</taxon>
        <taxon>Tulanevirus</taxon>
        <taxon>Tulanevirus aes508</taxon>
    </lineage>
</organism>
<evidence type="ECO:0000313" key="1">
    <source>
        <dbReference type="EMBL" id="AFQ97255.1"/>
    </source>
</evidence>
<gene>
    <name evidence="1" type="ORF">Aes508_173</name>
</gene>
<name>J7KDB1_9CAUD</name>
<accession>J7KDB1</accession>
<dbReference type="GeneID" id="14017040"/>
<reference evidence="1 2" key="1">
    <citation type="submission" date="2011-07" db="EMBL/GenBank/DDBJ databases">
        <title>Aeromonas salmonicida phage Aes508 complete genome.</title>
        <authorList>
            <person name="Petrov V.M."/>
            <person name="Ratnayaka S."/>
            <person name="Karam J.D."/>
        </authorList>
    </citation>
    <scope>NUCLEOTIDE SEQUENCE [LARGE SCALE GENOMIC DNA]</scope>
</reference>